<dbReference type="Pfam" id="PF13384">
    <property type="entry name" value="HTH_23"/>
    <property type="match status" value="1"/>
</dbReference>
<dbReference type="WBParaSite" id="HCON_00181140-00001">
    <property type="protein sequence ID" value="HCON_00181140-00001"/>
    <property type="gene ID" value="HCON_00181140"/>
</dbReference>
<dbReference type="InterPro" id="IPR009057">
    <property type="entry name" value="Homeodomain-like_sf"/>
</dbReference>
<protein>
    <submittedName>
        <fullName evidence="4">DDE_3 domain-containing protein</fullName>
    </submittedName>
</protein>
<dbReference type="SUPFAM" id="SSF46689">
    <property type="entry name" value="Homeodomain-like"/>
    <property type="match status" value="1"/>
</dbReference>
<reference evidence="4" key="1">
    <citation type="submission" date="2020-12" db="UniProtKB">
        <authorList>
            <consortium name="WormBaseParasite"/>
        </authorList>
    </citation>
    <scope>IDENTIFICATION</scope>
    <source>
        <strain evidence="4">MHco3</strain>
    </source>
</reference>
<evidence type="ECO:0000256" key="1">
    <source>
        <dbReference type="ARBA" id="ARBA00004123"/>
    </source>
</evidence>
<accession>A0A7I4Z3J2</accession>
<dbReference type="InterPro" id="IPR047655">
    <property type="entry name" value="Transpos_IS630-like"/>
</dbReference>
<proteinExistence type="predicted"/>
<dbReference type="OMA" id="TRSIARC"/>
<keyword evidence="3" id="KW-1185">Reference proteome</keyword>
<sequence>MVKPSCHRSAIITFHLQRISAREIHQRLGVHRSVIYRTIKRYRELGTEDDRSGRGRHATVVTTADLRRVRERIRRQPSQSARKMSREMGINESSLRRIIRKLGLKAYKKNKCQKLTDAQKEKRKERSRELLRRFGNGRHLRILFTDEKLFTVEQVVNKQNDRVYAVSNPHATVGRSSHPDSVMVFAGITADGKTPLWFVPEGTKVNSQNYLELLKDKLLPWANSHFGSRFWTFQQDGAPAHRSTTVQQWCKENFPDVIAFNEWPACSPDLNPMDYSVWEVLEAEACSKPHRSVDSLKRALEKVWDKLSERYLRATVDAFPERLKACVEANGGIFEIH</sequence>
<dbReference type="Proteomes" id="UP000025227">
    <property type="component" value="Unplaced"/>
</dbReference>
<dbReference type="InterPro" id="IPR036397">
    <property type="entry name" value="RNaseH_sf"/>
</dbReference>
<dbReference type="NCBIfam" id="NF033545">
    <property type="entry name" value="transpos_IS630"/>
    <property type="match status" value="1"/>
</dbReference>
<dbReference type="InterPro" id="IPR036388">
    <property type="entry name" value="WH-like_DNA-bd_sf"/>
</dbReference>
<dbReference type="InterPro" id="IPR038717">
    <property type="entry name" value="Tc1-like_DDE_dom"/>
</dbReference>
<dbReference type="PANTHER" id="PTHR46068:SF1">
    <property type="entry name" value="TRANSPOSASE IS30-LIKE HTH DOMAIN-CONTAINING PROTEIN"/>
    <property type="match status" value="1"/>
</dbReference>
<comment type="subcellular location">
    <subcellularLocation>
        <location evidence="1">Nucleus</location>
    </subcellularLocation>
</comment>
<dbReference type="Gene3D" id="3.30.420.10">
    <property type="entry name" value="Ribonuclease H-like superfamily/Ribonuclease H"/>
    <property type="match status" value="1"/>
</dbReference>
<name>A0A7I4Z3J2_HAECO</name>
<dbReference type="GO" id="GO:0003676">
    <property type="term" value="F:nucleic acid binding"/>
    <property type="evidence" value="ECO:0007669"/>
    <property type="project" value="InterPro"/>
</dbReference>
<dbReference type="GO" id="GO:0005634">
    <property type="term" value="C:nucleus"/>
    <property type="evidence" value="ECO:0007669"/>
    <property type="project" value="UniProtKB-SubCell"/>
</dbReference>
<evidence type="ECO:0000259" key="2">
    <source>
        <dbReference type="Pfam" id="PF13358"/>
    </source>
</evidence>
<evidence type="ECO:0000313" key="3">
    <source>
        <dbReference type="Proteomes" id="UP000025227"/>
    </source>
</evidence>
<organism evidence="3 4">
    <name type="scientific">Haemonchus contortus</name>
    <name type="common">Barber pole worm</name>
    <dbReference type="NCBI Taxonomy" id="6289"/>
    <lineage>
        <taxon>Eukaryota</taxon>
        <taxon>Metazoa</taxon>
        <taxon>Ecdysozoa</taxon>
        <taxon>Nematoda</taxon>
        <taxon>Chromadorea</taxon>
        <taxon>Rhabditida</taxon>
        <taxon>Rhabditina</taxon>
        <taxon>Rhabditomorpha</taxon>
        <taxon>Strongyloidea</taxon>
        <taxon>Trichostrongylidae</taxon>
        <taxon>Haemonchus</taxon>
    </lineage>
</organism>
<dbReference type="AlphaFoldDB" id="A0A7I4Z3J2"/>
<dbReference type="Gene3D" id="1.10.10.10">
    <property type="entry name" value="Winged helix-like DNA-binding domain superfamily/Winged helix DNA-binding domain"/>
    <property type="match status" value="1"/>
</dbReference>
<evidence type="ECO:0000313" key="4">
    <source>
        <dbReference type="WBParaSite" id="HCON_00181140-00001"/>
    </source>
</evidence>
<dbReference type="OrthoDB" id="7951431at2759"/>
<dbReference type="PANTHER" id="PTHR46068">
    <property type="entry name" value="PROTEIN CBG27172"/>
    <property type="match status" value="1"/>
</dbReference>
<dbReference type="Pfam" id="PF13358">
    <property type="entry name" value="DDE_3"/>
    <property type="match status" value="1"/>
</dbReference>
<feature type="domain" description="Tc1-like transposase DDE" evidence="2">
    <location>
        <begin position="142"/>
        <end position="297"/>
    </location>
</feature>